<dbReference type="PROSITE" id="PS50262">
    <property type="entry name" value="G_PROTEIN_RECEP_F1_2"/>
    <property type="match status" value="1"/>
</dbReference>
<dbReference type="Proteomes" id="UP000085678">
    <property type="component" value="Unplaced"/>
</dbReference>
<evidence type="ECO:0000313" key="10">
    <source>
        <dbReference type="Proteomes" id="UP000085678"/>
    </source>
</evidence>
<dbReference type="RefSeq" id="XP_013404268.1">
    <property type="nucleotide sequence ID" value="XM_013548814.1"/>
</dbReference>
<keyword evidence="7" id="KW-0807">Transducer</keyword>
<feature type="transmembrane region" description="Helical" evidence="8">
    <location>
        <begin position="43"/>
        <end position="60"/>
    </location>
</feature>
<dbReference type="RefSeq" id="XP_013404267.1">
    <property type="nucleotide sequence ID" value="XM_013548813.1"/>
</dbReference>
<feature type="transmembrane region" description="Helical" evidence="8">
    <location>
        <begin position="154"/>
        <end position="174"/>
    </location>
</feature>
<keyword evidence="10" id="KW-1185">Reference proteome</keyword>
<evidence type="ECO:0000256" key="4">
    <source>
        <dbReference type="ARBA" id="ARBA00023040"/>
    </source>
</evidence>
<dbReference type="Gene3D" id="1.20.1070.10">
    <property type="entry name" value="Rhodopsin 7-helix transmembrane proteins"/>
    <property type="match status" value="1"/>
</dbReference>
<protein>
    <submittedName>
        <fullName evidence="11 12">Growth hormone secretagogue receptor type 1</fullName>
    </submittedName>
</protein>
<dbReference type="OrthoDB" id="9990906at2759"/>
<dbReference type="STRING" id="7574.A0A1S3J1Y0"/>
<reference evidence="11 12" key="1">
    <citation type="submission" date="2025-04" db="UniProtKB">
        <authorList>
            <consortium name="RefSeq"/>
        </authorList>
    </citation>
    <scope>IDENTIFICATION</scope>
    <source>
        <tissue evidence="11 12">Gonads</tissue>
    </source>
</reference>
<sequence>MPECACNSTVNCTLDLYSRMEWLEILDVYAPVALAVDRYVTPIWYVVGIIGNAIACAIWCSSSMRKSNTAAYYLAALAASDLLFLIFHIVMELKIAWNIATINYPVLCEVFMIVYYTPQYLSPMLVLAFTAERFFAVCFPLKVGLHCTKLRAKVTVFVIIAATFSMCSLQAYLWQYIGKTKTCEFRPEIFQSEGSFGKVWTWSTELFAFALVPLVILGLNICVIKALWELTPHVLPVTTQPGHATEVHPQDNNHVKTVSTFMLLSVSFFVIFMTLPATLVYALGYAYAEGDPCLSDIEIRNDARWQSFFAFITARKIIEEVCLSHYACNIFIYCITGTRFRGILINKVKNCQFMQSCQSTKNHDSCLMSVRSSSATHTTKC</sequence>
<dbReference type="GO" id="GO:0005886">
    <property type="term" value="C:plasma membrane"/>
    <property type="evidence" value="ECO:0007669"/>
    <property type="project" value="TreeGrafter"/>
</dbReference>
<keyword evidence="3 8" id="KW-1133">Transmembrane helix</keyword>
<evidence type="ECO:0000256" key="2">
    <source>
        <dbReference type="ARBA" id="ARBA00022692"/>
    </source>
</evidence>
<dbReference type="Pfam" id="PF00001">
    <property type="entry name" value="7tm_1"/>
    <property type="match status" value="1"/>
</dbReference>
<name>A0A1S3J1Y0_LINAN</name>
<evidence type="ECO:0000256" key="7">
    <source>
        <dbReference type="ARBA" id="ARBA00023224"/>
    </source>
</evidence>
<dbReference type="GeneID" id="106169373"/>
<evidence type="ECO:0000256" key="5">
    <source>
        <dbReference type="ARBA" id="ARBA00023136"/>
    </source>
</evidence>
<dbReference type="AlphaFoldDB" id="A0A1S3J1Y0"/>
<accession>A0A1S3J1Y0</accession>
<keyword evidence="5 8" id="KW-0472">Membrane</keyword>
<evidence type="ECO:0000256" key="3">
    <source>
        <dbReference type="ARBA" id="ARBA00022989"/>
    </source>
</evidence>
<keyword evidence="4" id="KW-0297">G-protein coupled receptor</keyword>
<evidence type="ECO:0000256" key="8">
    <source>
        <dbReference type="SAM" id="Phobius"/>
    </source>
</evidence>
<dbReference type="PANTHER" id="PTHR24243">
    <property type="entry name" value="G-PROTEIN COUPLED RECEPTOR"/>
    <property type="match status" value="1"/>
</dbReference>
<dbReference type="GO" id="GO:0004930">
    <property type="term" value="F:G protein-coupled receptor activity"/>
    <property type="evidence" value="ECO:0007669"/>
    <property type="project" value="UniProtKB-KW"/>
</dbReference>
<evidence type="ECO:0000259" key="9">
    <source>
        <dbReference type="PROSITE" id="PS50262"/>
    </source>
</evidence>
<evidence type="ECO:0000256" key="6">
    <source>
        <dbReference type="ARBA" id="ARBA00023170"/>
    </source>
</evidence>
<evidence type="ECO:0000313" key="11">
    <source>
        <dbReference type="RefSeq" id="XP_013404267.1"/>
    </source>
</evidence>
<feature type="domain" description="G-protein coupled receptors family 1 profile" evidence="9">
    <location>
        <begin position="51"/>
        <end position="333"/>
    </location>
</feature>
<proteinExistence type="predicted"/>
<keyword evidence="6 11" id="KW-0675">Receptor</keyword>
<dbReference type="PANTHER" id="PTHR24243:SF233">
    <property type="entry name" value="THYROTROPIN-RELEASING HORMONE RECEPTOR"/>
    <property type="match status" value="1"/>
</dbReference>
<feature type="transmembrane region" description="Helical" evidence="8">
    <location>
        <begin position="96"/>
        <end position="117"/>
    </location>
</feature>
<evidence type="ECO:0000256" key="1">
    <source>
        <dbReference type="ARBA" id="ARBA00004141"/>
    </source>
</evidence>
<comment type="subcellular location">
    <subcellularLocation>
        <location evidence="1">Membrane</location>
        <topology evidence="1">Multi-pass membrane protein</topology>
    </subcellularLocation>
</comment>
<organism evidence="10 12">
    <name type="scientific">Lingula anatina</name>
    <name type="common">Brachiopod</name>
    <name type="synonym">Lingula unguis</name>
    <dbReference type="NCBI Taxonomy" id="7574"/>
    <lineage>
        <taxon>Eukaryota</taxon>
        <taxon>Metazoa</taxon>
        <taxon>Spiralia</taxon>
        <taxon>Lophotrochozoa</taxon>
        <taxon>Brachiopoda</taxon>
        <taxon>Linguliformea</taxon>
        <taxon>Lingulata</taxon>
        <taxon>Lingulida</taxon>
        <taxon>Linguloidea</taxon>
        <taxon>Lingulidae</taxon>
        <taxon>Lingula</taxon>
    </lineage>
</organism>
<feature type="transmembrane region" description="Helical" evidence="8">
    <location>
        <begin position="206"/>
        <end position="228"/>
    </location>
</feature>
<keyword evidence="2 8" id="KW-0812">Transmembrane</keyword>
<dbReference type="InterPro" id="IPR000276">
    <property type="entry name" value="GPCR_Rhodpsn"/>
</dbReference>
<evidence type="ECO:0000313" key="12">
    <source>
        <dbReference type="RefSeq" id="XP_013404268.1"/>
    </source>
</evidence>
<dbReference type="InterPro" id="IPR017452">
    <property type="entry name" value="GPCR_Rhodpsn_7TM"/>
</dbReference>
<dbReference type="SUPFAM" id="SSF81321">
    <property type="entry name" value="Family A G protein-coupled receptor-like"/>
    <property type="match status" value="1"/>
</dbReference>
<dbReference type="KEGG" id="lak:106169373"/>
<feature type="transmembrane region" description="Helical" evidence="8">
    <location>
        <begin position="72"/>
        <end position="90"/>
    </location>
</feature>
<gene>
    <name evidence="11 12" type="primary">LOC106169373</name>
</gene>
<feature type="transmembrane region" description="Helical" evidence="8">
    <location>
        <begin position="261"/>
        <end position="283"/>
    </location>
</feature>